<protein>
    <submittedName>
        <fullName evidence="4">Uncharacterized protein</fullName>
    </submittedName>
</protein>
<organism evidence="4 6">
    <name type="scientific">Caulochytrium protostelioides</name>
    <dbReference type="NCBI Taxonomy" id="1555241"/>
    <lineage>
        <taxon>Eukaryota</taxon>
        <taxon>Fungi</taxon>
        <taxon>Fungi incertae sedis</taxon>
        <taxon>Chytridiomycota</taxon>
        <taxon>Chytridiomycota incertae sedis</taxon>
        <taxon>Chytridiomycetes</taxon>
        <taxon>Caulochytriales</taxon>
        <taxon>Caulochytriaceae</taxon>
        <taxon>Caulochytrium</taxon>
    </lineage>
</organism>
<feature type="compositionally biased region" description="Low complexity" evidence="1">
    <location>
        <begin position="427"/>
        <end position="440"/>
    </location>
</feature>
<accession>A0A4P9X409</accession>
<gene>
    <name evidence="3" type="ORF">CAUPRSCDRAFT_11690</name>
    <name evidence="4" type="ORF">CXG81DRAFT_27491</name>
</gene>
<reference evidence="3" key="3">
    <citation type="submission" date="2018-08" db="EMBL/GenBank/DDBJ databases">
        <title>Leveraging single-cell genomics to expand the Fungal Tree of Life.</title>
        <authorList>
            <consortium name="DOE Joint Genome Institute"/>
            <person name="Ahrendt S.R."/>
            <person name="Quandt C.A."/>
            <person name="Ciobanu D."/>
            <person name="Clum A."/>
            <person name="Salamov A."/>
            <person name="Andreopoulos B."/>
            <person name="Cheng J.-F."/>
            <person name="Woyke T."/>
            <person name="Pelin A."/>
            <person name="Henrissat B."/>
            <person name="Reynolds N."/>
            <person name="Benny G.L."/>
            <person name="Smith M.E."/>
            <person name="James T.Y."/>
            <person name="Grigoriev I.V."/>
        </authorList>
    </citation>
    <scope>NUCLEOTIDE SEQUENCE</scope>
    <source>
        <strain evidence="3">ATCC 52028</strain>
    </source>
</reference>
<dbReference type="EMBL" id="ML009767">
    <property type="protein sequence ID" value="RKO96621.1"/>
    <property type="molecule type" value="Genomic_DNA"/>
</dbReference>
<dbReference type="Proteomes" id="UP000274922">
    <property type="component" value="Unassembled WGS sequence"/>
</dbReference>
<feature type="chain" id="PRO_5036118877" evidence="2">
    <location>
        <begin position="21"/>
        <end position="462"/>
    </location>
</feature>
<evidence type="ECO:0000313" key="6">
    <source>
        <dbReference type="Proteomes" id="UP000274922"/>
    </source>
</evidence>
<evidence type="ECO:0000256" key="2">
    <source>
        <dbReference type="SAM" id="SignalP"/>
    </source>
</evidence>
<evidence type="ECO:0000256" key="1">
    <source>
        <dbReference type="SAM" id="MobiDB-lite"/>
    </source>
</evidence>
<reference evidence="5 6" key="1">
    <citation type="journal article" date="2018" name="Nat. Microbiol.">
        <title>Leveraging single-cell genomics to expand the fungal tree of life.</title>
        <authorList>
            <person name="Ahrendt S.R."/>
            <person name="Quandt C.A."/>
            <person name="Ciobanu D."/>
            <person name="Clum A."/>
            <person name="Salamov A."/>
            <person name="Andreopoulos B."/>
            <person name="Cheng J.F."/>
            <person name="Woyke T."/>
            <person name="Pelin A."/>
            <person name="Henrissat B."/>
            <person name="Reynolds N.K."/>
            <person name="Benny G.L."/>
            <person name="Smith M.E."/>
            <person name="James T.Y."/>
            <person name="Grigoriev I.V."/>
        </authorList>
    </citation>
    <scope>NUCLEOTIDE SEQUENCE [LARGE SCALE GENOMIC DNA]</scope>
    <source>
        <strain evidence="5 6">ATCC 52028</strain>
    </source>
</reference>
<keyword evidence="6" id="KW-1185">Reference proteome</keyword>
<feature type="signal peptide" evidence="2">
    <location>
        <begin position="1"/>
        <end position="20"/>
    </location>
</feature>
<feature type="region of interest" description="Disordered" evidence="1">
    <location>
        <begin position="409"/>
        <end position="441"/>
    </location>
</feature>
<dbReference type="AlphaFoldDB" id="A0A4P9X409"/>
<dbReference type="EMBL" id="ML014258">
    <property type="protein sequence ID" value="RKO99774.1"/>
    <property type="molecule type" value="Genomic_DNA"/>
</dbReference>
<evidence type="ECO:0000313" key="5">
    <source>
        <dbReference type="Proteomes" id="UP000268535"/>
    </source>
</evidence>
<sequence>MPSLRTVLMSTAVAAAVAMAAPMPASPPTMSPPSWEVSEAALATHLSGVLAVQGLPEYTGIMADNVPLVVDDLRRRQGKKRATPIPVTWLTDWNEQYLSHVPAVYLKTVNAPEPINIVSSAGDQAKQPLDPSTSDPARLVPPGPRDHFVNDAVALSVVADAHGALLRAPSETWVMALNPAHVHEDLSGYQEPFRRPHRVNGNYLRPSQEAIVLLEKRRLGRMLRRNHHAALTLMLRDLHAGIAAAGVAADAHLAADSELSRFVQHLEAYYLADDVAGGRFAPIYADTFPSVSASLAGATVAHRGQYVKMMLDAIRPADARPAAAALLDAVLRPADPADPFAHTLRRHPKLAAAVARVLTDVQTHIAEVYYPRSIYGDEILAHQFQTYGFLDDHVFEELPRVTPRVVASRETRPMLAATSKSAPEPVRASSSASTRPATPRQVMSDLTKTLHDSMHLKGLKRL</sequence>
<evidence type="ECO:0000313" key="4">
    <source>
        <dbReference type="EMBL" id="RKO99774.1"/>
    </source>
</evidence>
<dbReference type="Proteomes" id="UP000268535">
    <property type="component" value="Unassembled WGS sequence"/>
</dbReference>
<name>A0A4P9X409_9FUNG</name>
<evidence type="ECO:0000313" key="3">
    <source>
        <dbReference type="EMBL" id="RKO96621.1"/>
    </source>
</evidence>
<keyword evidence="2" id="KW-0732">Signal</keyword>
<proteinExistence type="predicted"/>
<reference evidence="4" key="2">
    <citation type="submission" date="2018-04" db="EMBL/GenBank/DDBJ databases">
        <title>Leveraging single-cell genomics to expand the Fungal Tree of Life.</title>
        <authorList>
            <consortium name="DOE Joint Genome Institute"/>
            <person name="Ahrendt S.R."/>
            <person name="Quandt C.A."/>
            <person name="Ciobanu D."/>
            <person name="Clum A."/>
            <person name="Salamov A."/>
            <person name="Andreopoulos B."/>
            <person name="Cheng J.-F."/>
            <person name="Woyke T."/>
            <person name="Pelin A."/>
            <person name="Henrissat B."/>
            <person name="Benny G.L."/>
            <person name="Smith M.E."/>
            <person name="James T.Y."/>
            <person name="Grigoriev I.V."/>
        </authorList>
    </citation>
    <scope>NUCLEOTIDE SEQUENCE</scope>
    <source>
        <strain evidence="4">ATCC 52028</strain>
    </source>
</reference>